<evidence type="ECO:0000256" key="4">
    <source>
        <dbReference type="PROSITE-ProRule" id="PRU00023"/>
    </source>
</evidence>
<evidence type="ECO:0000313" key="8">
    <source>
        <dbReference type="Proteomes" id="UP000002051"/>
    </source>
</evidence>
<keyword evidence="2" id="KW-0677">Repeat</keyword>
<dbReference type="InterPro" id="IPR002110">
    <property type="entry name" value="Ankyrin_rpt"/>
</dbReference>
<proteinExistence type="predicted"/>
<dbReference type="SUPFAM" id="SSF48403">
    <property type="entry name" value="Ankyrin repeat"/>
    <property type="match status" value="2"/>
</dbReference>
<evidence type="ECO:0000256" key="3">
    <source>
        <dbReference type="ARBA" id="ARBA00023043"/>
    </source>
</evidence>
<dbReference type="EMBL" id="PSQE01000003">
    <property type="protein sequence ID" value="RHN69260.1"/>
    <property type="molecule type" value="Genomic_DNA"/>
</dbReference>
<evidence type="ECO:0000256" key="2">
    <source>
        <dbReference type="ARBA" id="ARBA00022737"/>
    </source>
</evidence>
<dbReference type="OrthoDB" id="194358at2759"/>
<dbReference type="Gramene" id="rna17703">
    <property type="protein sequence ID" value="RHN69260.1"/>
    <property type="gene ID" value="gene17703"/>
</dbReference>
<protein>
    <submittedName>
        <fullName evidence="5">Ankyrin domain protein</fullName>
    </submittedName>
    <submittedName>
        <fullName evidence="6">Putative ankyrin repeat-containing domain-containing protein</fullName>
    </submittedName>
</protein>
<dbReference type="EnsemblPlants" id="AES72061">
    <property type="protein sequence ID" value="AES72061"/>
    <property type="gene ID" value="MTR_3g085630"/>
</dbReference>
<feature type="repeat" description="ANK" evidence="4">
    <location>
        <begin position="379"/>
        <end position="411"/>
    </location>
</feature>
<dbReference type="InterPro" id="IPR051165">
    <property type="entry name" value="Multifunctional_ANK_Repeat"/>
</dbReference>
<dbReference type="Pfam" id="PF12796">
    <property type="entry name" value="Ank_2"/>
    <property type="match status" value="4"/>
</dbReference>
<dbReference type="Proteomes" id="UP000265566">
    <property type="component" value="Chromosome 3"/>
</dbReference>
<gene>
    <name evidence="7" type="primary">11444172</name>
    <name evidence="5" type="ordered locus">MTR_3g085630</name>
    <name evidence="6" type="ORF">MtrunA17_Chr3g0122751</name>
</gene>
<evidence type="ECO:0000313" key="5">
    <source>
        <dbReference type="EMBL" id="AES72061.1"/>
    </source>
</evidence>
<dbReference type="eggNOG" id="KOG0504">
    <property type="taxonomic scope" value="Eukaryota"/>
</dbReference>
<organism evidence="5 8">
    <name type="scientific">Medicago truncatula</name>
    <name type="common">Barrel medic</name>
    <name type="synonym">Medicago tribuloides</name>
    <dbReference type="NCBI Taxonomy" id="3880"/>
    <lineage>
        <taxon>Eukaryota</taxon>
        <taxon>Viridiplantae</taxon>
        <taxon>Streptophyta</taxon>
        <taxon>Embryophyta</taxon>
        <taxon>Tracheophyta</taxon>
        <taxon>Spermatophyta</taxon>
        <taxon>Magnoliopsida</taxon>
        <taxon>eudicotyledons</taxon>
        <taxon>Gunneridae</taxon>
        <taxon>Pentapetalae</taxon>
        <taxon>rosids</taxon>
        <taxon>fabids</taxon>
        <taxon>Fabales</taxon>
        <taxon>Fabaceae</taxon>
        <taxon>Papilionoideae</taxon>
        <taxon>50 kb inversion clade</taxon>
        <taxon>NPAAA clade</taxon>
        <taxon>Hologalegina</taxon>
        <taxon>IRL clade</taxon>
        <taxon>Trifolieae</taxon>
        <taxon>Medicago</taxon>
    </lineage>
</organism>
<feature type="repeat" description="ANK" evidence="4">
    <location>
        <begin position="591"/>
        <end position="623"/>
    </location>
</feature>
<feature type="repeat" description="ANK" evidence="4">
    <location>
        <begin position="483"/>
        <end position="515"/>
    </location>
</feature>
<comment type="subcellular location">
    <subcellularLocation>
        <location evidence="1">Cell membrane</location>
        <topology evidence="1">Peripheral membrane protein</topology>
        <orientation evidence="1">Cytoplasmic side</orientation>
    </subcellularLocation>
</comment>
<dbReference type="PROSITE" id="PS50297">
    <property type="entry name" value="ANK_REP_REGION"/>
    <property type="match status" value="3"/>
</dbReference>
<accession>G7JC18</accession>
<dbReference type="HOGENOM" id="CLU_017846_0_0_1"/>
<reference evidence="5 8" key="2">
    <citation type="journal article" date="2014" name="BMC Genomics">
        <title>An improved genome release (version Mt4.0) for the model legume Medicago truncatula.</title>
        <authorList>
            <person name="Tang H."/>
            <person name="Krishnakumar V."/>
            <person name="Bidwell S."/>
            <person name="Rosen B."/>
            <person name="Chan A."/>
            <person name="Zhou S."/>
            <person name="Gentzbittel L."/>
            <person name="Childs K.L."/>
            <person name="Yandell M."/>
            <person name="Gundlach H."/>
            <person name="Mayer K.F."/>
            <person name="Schwartz D.C."/>
            <person name="Town C.D."/>
        </authorList>
    </citation>
    <scope>GENOME REANNOTATION</scope>
    <source>
        <strain evidence="7 8">cv. Jemalong A17</strain>
    </source>
</reference>
<dbReference type="Proteomes" id="UP000002051">
    <property type="component" value="Chromosome 3"/>
</dbReference>
<feature type="repeat" description="ANK" evidence="4">
    <location>
        <begin position="85"/>
        <end position="117"/>
    </location>
</feature>
<dbReference type="PANTHER" id="PTHR24123">
    <property type="entry name" value="ANKYRIN REPEAT-CONTAINING"/>
    <property type="match status" value="1"/>
</dbReference>
<evidence type="ECO:0000313" key="6">
    <source>
        <dbReference type="EMBL" id="RHN69260.1"/>
    </source>
</evidence>
<feature type="repeat" description="ANK" evidence="4">
    <location>
        <begin position="180"/>
        <end position="208"/>
    </location>
</feature>
<dbReference type="Pfam" id="PF00023">
    <property type="entry name" value="Ank"/>
    <property type="match status" value="1"/>
</dbReference>
<name>G7JC18_MEDTR</name>
<dbReference type="InterPro" id="IPR036770">
    <property type="entry name" value="Ankyrin_rpt-contain_sf"/>
</dbReference>
<evidence type="ECO:0000313" key="7">
    <source>
        <dbReference type="EnsemblPlants" id="AES72061"/>
    </source>
</evidence>
<reference evidence="9" key="4">
    <citation type="journal article" date="2018" name="Nat. Plants">
        <title>Whole-genome landscape of Medicago truncatula symbiotic genes.</title>
        <authorList>
            <person name="Pecrix Y."/>
            <person name="Staton S.E."/>
            <person name="Sallet E."/>
            <person name="Lelandais-Briere C."/>
            <person name="Moreau S."/>
            <person name="Carrere S."/>
            <person name="Blein T."/>
            <person name="Jardinaud M.F."/>
            <person name="Latrasse D."/>
            <person name="Zouine M."/>
            <person name="Zahm M."/>
            <person name="Kreplak J."/>
            <person name="Mayjonade B."/>
            <person name="Satge C."/>
            <person name="Perez M."/>
            <person name="Cauet S."/>
            <person name="Marande W."/>
            <person name="Chantry-Darmon C."/>
            <person name="Lopez-Roques C."/>
            <person name="Bouchez O."/>
            <person name="Berard A."/>
            <person name="Debelle F."/>
            <person name="Munos S."/>
            <person name="Bendahmane A."/>
            <person name="Berges H."/>
            <person name="Niebel A."/>
            <person name="Buitink J."/>
            <person name="Frugier F."/>
            <person name="Benhamed M."/>
            <person name="Crespi M."/>
            <person name="Gouzy J."/>
            <person name="Gamas P."/>
        </authorList>
    </citation>
    <scope>NUCLEOTIDE SEQUENCE [LARGE SCALE GENOMIC DNA]</scope>
    <source>
        <strain evidence="9">cv. Jemalong A17</strain>
    </source>
</reference>
<dbReference type="PANTHER" id="PTHR24123:SF95">
    <property type="entry name" value="ANKYRIN-2-LIKE"/>
    <property type="match status" value="1"/>
</dbReference>
<dbReference type="EMBL" id="CM001219">
    <property type="protein sequence ID" value="AES72061.1"/>
    <property type="molecule type" value="Genomic_DNA"/>
</dbReference>
<reference evidence="6" key="5">
    <citation type="journal article" date="2018" name="Nat. Plants">
        <title>Whole-genome landscape of Medicago truncatula symbiotic genes.</title>
        <authorList>
            <person name="Pecrix Y."/>
            <person name="Gamas P."/>
            <person name="Carrere S."/>
        </authorList>
    </citation>
    <scope>NUCLEOTIDE SEQUENCE</scope>
    <source>
        <tissue evidence="6">Leaves</tissue>
    </source>
</reference>
<dbReference type="OMA" id="LHRAACY"/>
<dbReference type="PaxDb" id="3880-AES72061"/>
<keyword evidence="8" id="KW-1185">Reference proteome</keyword>
<dbReference type="STRING" id="3880.G7JC18"/>
<reference evidence="7" key="3">
    <citation type="submission" date="2015-04" db="UniProtKB">
        <authorList>
            <consortium name="EnsemblPlants"/>
        </authorList>
    </citation>
    <scope>IDENTIFICATION</scope>
    <source>
        <strain evidence="7">cv. Jemalong A17</strain>
    </source>
</reference>
<evidence type="ECO:0000313" key="9">
    <source>
        <dbReference type="Proteomes" id="UP000265566"/>
    </source>
</evidence>
<dbReference type="AlphaFoldDB" id="G7JC18"/>
<sequence length="768" mass="85003">MMALVSPSTGLRKQVFPIDYETEMSQRLVDAAHRGDTDSAIECLANPLVDVNFIGTVMLKSKTMEIVLQDESPHRVNSVYEEFKIEVTALFLAAHSGNLTLIRKLLNVGANVNVRLFRGYATTAAVREGHLKILEVLINGGASQLACEEALLEASYVGHARFAELLMQSNMIRPHVAIHALVSACCRGFTEVVDVLIKHGVDVNAMDRTLLQSSKPFLHANVDCNALFAAVVSRQINVVRLLLQVGVRLDTKVKLGAWSWERDTGEEFRVGVGLAEPYPITWCAVEYFESTGTILNMLLYHLSPNSFHIGRTLLHHTIMCNNERALNILLSNGVDTELVVQTTEETNVHPIHMAARLGSCNILRCLINGKCNLDSQTKFGDTALMICTRNKNEKCLRVLVSSGADLGIVNLSGHYATSISSSNQWTQVYQKAILDIIRSGTGVKSSNASRFSALLFVTRANDIEALKKLIEYRNINLDEQNGNGLSAVMIAAAEGNVEAFKVLLHAGADVINLKNRYGLTALNLIDLNQNGENKENFHKVMFEYALKKGCLNISTLTEPNPLHRAACYGDISIVEKLLKEGYYDVNGFDGNGYTPLMLAARESNGEMCEILISYGAKCDVKNERNETALLLARENNKGNDAERVILDELARRVVLRGACVKKHTKCGKGLPHKKQLVMIGAAGILRWGKSNKRNVVCKEAEVGPSERFRWNRRRKFDVDELGMFYVVTAKNKEVHFVCEGGVEMAELWVRGIRLVTREAIFGSRANTG</sequence>
<reference evidence="5 8" key="1">
    <citation type="journal article" date="2011" name="Nature">
        <title>The Medicago genome provides insight into the evolution of rhizobial symbioses.</title>
        <authorList>
            <person name="Young N.D."/>
            <person name="Debelle F."/>
            <person name="Oldroyd G.E."/>
            <person name="Geurts R."/>
            <person name="Cannon S.B."/>
            <person name="Udvardi M.K."/>
            <person name="Benedito V.A."/>
            <person name="Mayer K.F."/>
            <person name="Gouzy J."/>
            <person name="Schoof H."/>
            <person name="Van de Peer Y."/>
            <person name="Proost S."/>
            <person name="Cook D.R."/>
            <person name="Meyers B.C."/>
            <person name="Spannagl M."/>
            <person name="Cheung F."/>
            <person name="De Mita S."/>
            <person name="Krishnakumar V."/>
            <person name="Gundlach H."/>
            <person name="Zhou S."/>
            <person name="Mudge J."/>
            <person name="Bharti A.K."/>
            <person name="Murray J.D."/>
            <person name="Naoumkina M.A."/>
            <person name="Rosen B."/>
            <person name="Silverstein K.A."/>
            <person name="Tang H."/>
            <person name="Rombauts S."/>
            <person name="Zhao P.X."/>
            <person name="Zhou P."/>
            <person name="Barbe V."/>
            <person name="Bardou P."/>
            <person name="Bechner M."/>
            <person name="Bellec A."/>
            <person name="Berger A."/>
            <person name="Berges H."/>
            <person name="Bidwell S."/>
            <person name="Bisseling T."/>
            <person name="Choisne N."/>
            <person name="Couloux A."/>
            <person name="Denny R."/>
            <person name="Deshpande S."/>
            <person name="Dai X."/>
            <person name="Doyle J.J."/>
            <person name="Dudez A.M."/>
            <person name="Farmer A.D."/>
            <person name="Fouteau S."/>
            <person name="Franken C."/>
            <person name="Gibelin C."/>
            <person name="Gish J."/>
            <person name="Goldstein S."/>
            <person name="Gonzalez A.J."/>
            <person name="Green P.J."/>
            <person name="Hallab A."/>
            <person name="Hartog M."/>
            <person name="Hua A."/>
            <person name="Humphray S.J."/>
            <person name="Jeong D.H."/>
            <person name="Jing Y."/>
            <person name="Jocker A."/>
            <person name="Kenton S.M."/>
            <person name="Kim D.J."/>
            <person name="Klee K."/>
            <person name="Lai H."/>
            <person name="Lang C."/>
            <person name="Lin S."/>
            <person name="Macmil S.L."/>
            <person name="Magdelenat G."/>
            <person name="Matthews L."/>
            <person name="McCorrison J."/>
            <person name="Monaghan E.L."/>
            <person name="Mun J.H."/>
            <person name="Najar F.Z."/>
            <person name="Nicholson C."/>
            <person name="Noirot C."/>
            <person name="O'Bleness M."/>
            <person name="Paule C.R."/>
            <person name="Poulain J."/>
            <person name="Prion F."/>
            <person name="Qin B."/>
            <person name="Qu C."/>
            <person name="Retzel E.F."/>
            <person name="Riddle C."/>
            <person name="Sallet E."/>
            <person name="Samain S."/>
            <person name="Samson N."/>
            <person name="Sanders I."/>
            <person name="Saurat O."/>
            <person name="Scarpelli C."/>
            <person name="Schiex T."/>
            <person name="Segurens B."/>
            <person name="Severin A.J."/>
            <person name="Sherrier D.J."/>
            <person name="Shi R."/>
            <person name="Sims S."/>
            <person name="Singer S.R."/>
            <person name="Sinharoy S."/>
            <person name="Sterck L."/>
            <person name="Viollet A."/>
            <person name="Wang B.B."/>
            <person name="Wang K."/>
            <person name="Wang M."/>
            <person name="Wang X."/>
            <person name="Warfsmann J."/>
            <person name="Weissenbach J."/>
            <person name="White D.D."/>
            <person name="White J.D."/>
            <person name="Wiley G.B."/>
            <person name="Wincker P."/>
            <person name="Xing Y."/>
            <person name="Yang L."/>
            <person name="Yao Z."/>
            <person name="Ying F."/>
            <person name="Zhai J."/>
            <person name="Zhou L."/>
            <person name="Zuber A."/>
            <person name="Denarie J."/>
            <person name="Dixon R.A."/>
            <person name="May G.D."/>
            <person name="Schwartz D.C."/>
            <person name="Rogers J."/>
            <person name="Quetier F."/>
            <person name="Town C.D."/>
            <person name="Roe B.A."/>
        </authorList>
    </citation>
    <scope>NUCLEOTIDE SEQUENCE [LARGE SCALE GENOMIC DNA]</scope>
    <source>
        <strain evidence="5">A17</strain>
        <strain evidence="7 8">cv. Jemalong A17</strain>
    </source>
</reference>
<dbReference type="KEGG" id="mtr:11444172"/>
<dbReference type="PROSITE" id="PS50088">
    <property type="entry name" value="ANK_REPEAT"/>
    <property type="match status" value="5"/>
</dbReference>
<dbReference type="SMART" id="SM00248">
    <property type="entry name" value="ANK"/>
    <property type="match status" value="11"/>
</dbReference>
<dbReference type="Gene3D" id="1.25.40.20">
    <property type="entry name" value="Ankyrin repeat-containing domain"/>
    <property type="match status" value="5"/>
</dbReference>
<dbReference type="GO" id="GO:0005886">
    <property type="term" value="C:plasma membrane"/>
    <property type="evidence" value="ECO:0007669"/>
    <property type="project" value="UniProtKB-SubCell"/>
</dbReference>
<evidence type="ECO:0000256" key="1">
    <source>
        <dbReference type="ARBA" id="ARBA00004413"/>
    </source>
</evidence>
<keyword evidence="3 4" id="KW-0040">ANK repeat</keyword>